<dbReference type="VEuPathDB" id="MicrosporidiaDB:M896_011200"/>
<proteinExistence type="predicted"/>
<evidence type="ECO:0000313" key="2">
    <source>
        <dbReference type="EMBL" id="KHN70466.1"/>
    </source>
</evidence>
<keyword evidence="1" id="KW-1133">Transmembrane helix</keyword>
<protein>
    <submittedName>
        <fullName evidence="2">Uncharacterized protein</fullName>
    </submittedName>
</protein>
<dbReference type="RefSeq" id="XP_014564508.1">
    <property type="nucleotide sequence ID" value="XM_014709022.1"/>
</dbReference>
<reference evidence="2 3" key="1">
    <citation type="journal article" date="2014" name="MBio">
        <title>The Ordospora colligata genome; evolution of extreme reduction in microsporidia and host-to-parasite horizontal gene transfer.</title>
        <authorList>
            <person name="Pombert J.-F."/>
            <person name="Haag K.L."/>
            <person name="Beidas S."/>
            <person name="Ebert D."/>
            <person name="Keeling P.J."/>
        </authorList>
    </citation>
    <scope>NUCLEOTIDE SEQUENCE [LARGE SCALE GENOMIC DNA]</scope>
    <source>
        <strain evidence="2 3">OC4</strain>
    </source>
</reference>
<feature type="transmembrane region" description="Helical" evidence="1">
    <location>
        <begin position="6"/>
        <end position="26"/>
    </location>
</feature>
<organism evidence="2 3">
    <name type="scientific">Ordospora colligata OC4</name>
    <dbReference type="NCBI Taxonomy" id="1354746"/>
    <lineage>
        <taxon>Eukaryota</taxon>
        <taxon>Fungi</taxon>
        <taxon>Fungi incertae sedis</taxon>
        <taxon>Microsporidia</taxon>
        <taxon>Ordosporidae</taxon>
        <taxon>Ordospora</taxon>
    </lineage>
</organism>
<keyword evidence="1" id="KW-0812">Transmembrane</keyword>
<accession>A0A0B2UHB6</accession>
<keyword evidence="3" id="KW-1185">Reference proteome</keyword>
<feature type="transmembrane region" description="Helical" evidence="1">
    <location>
        <begin position="157"/>
        <end position="176"/>
    </location>
</feature>
<gene>
    <name evidence="2" type="ORF">M896_011200</name>
</gene>
<evidence type="ECO:0000313" key="3">
    <source>
        <dbReference type="Proteomes" id="UP000031056"/>
    </source>
</evidence>
<name>A0A0B2UHB6_9MICR</name>
<dbReference type="HOGENOM" id="CLU_1518347_0_0_1"/>
<dbReference type="AlphaFoldDB" id="A0A0B2UHB6"/>
<sequence>MVRKTLYFIATIASITAAATDGGFFITQDVLQRMAGAGPVSGVYTLQQASNGELLVSKDEAVSVIQNEGMIDFVTSNPSAVPMYAPSPTEIQYATQSVNWTEKVNQYESQNPSTSTFVPIVAPVGEKEGAATKPIATADAKKAVADKKSAVDTKKKGVKSGIALGALGAMAVFSMML</sequence>
<dbReference type="GeneID" id="26260963"/>
<keyword evidence="1" id="KW-0472">Membrane</keyword>
<dbReference type="EMBL" id="JOKQ01000001">
    <property type="protein sequence ID" value="KHN70466.1"/>
    <property type="molecule type" value="Genomic_DNA"/>
</dbReference>
<dbReference type="Proteomes" id="UP000031056">
    <property type="component" value="Unassembled WGS sequence"/>
</dbReference>
<dbReference type="InParanoid" id="A0A0B2UHB6"/>
<evidence type="ECO:0000256" key="1">
    <source>
        <dbReference type="SAM" id="Phobius"/>
    </source>
</evidence>
<comment type="caution">
    <text evidence="2">The sequence shown here is derived from an EMBL/GenBank/DDBJ whole genome shotgun (WGS) entry which is preliminary data.</text>
</comment>